<keyword evidence="9" id="KW-1185">Reference proteome</keyword>
<dbReference type="RefSeq" id="WP_133816814.1">
    <property type="nucleotide sequence ID" value="NZ_SNZH01000001.1"/>
</dbReference>
<dbReference type="Proteomes" id="UP000295293">
    <property type="component" value="Unassembled WGS sequence"/>
</dbReference>
<feature type="transmembrane region" description="Helical" evidence="6">
    <location>
        <begin position="265"/>
        <end position="287"/>
    </location>
</feature>
<protein>
    <submittedName>
        <fullName evidence="8">Putative membrane-bound spermidine synthase</fullName>
    </submittedName>
</protein>
<feature type="transmembrane region" description="Helical" evidence="6">
    <location>
        <begin position="12"/>
        <end position="33"/>
    </location>
</feature>
<feature type="transmembrane region" description="Helical" evidence="6">
    <location>
        <begin position="441"/>
        <end position="461"/>
    </location>
</feature>
<dbReference type="AlphaFoldDB" id="A0A4R6ZAH6"/>
<keyword evidence="6" id="KW-1133">Transmembrane helix</keyword>
<dbReference type="SUPFAM" id="SSF53335">
    <property type="entry name" value="S-adenosyl-L-methionine-dependent methyltransferases"/>
    <property type="match status" value="1"/>
</dbReference>
<dbReference type="PROSITE" id="PS51257">
    <property type="entry name" value="PROKAR_LIPOPROTEIN"/>
    <property type="match status" value="1"/>
</dbReference>
<feature type="transmembrane region" description="Helical" evidence="6">
    <location>
        <begin position="193"/>
        <end position="211"/>
    </location>
</feature>
<feature type="transmembrane region" description="Helical" evidence="6">
    <location>
        <begin position="165"/>
        <end position="187"/>
    </location>
</feature>
<sequence length="1004" mass="108625">MSEGERAPRWLGPAVLFVFALSGCSGLIYQSIWSKYLGLYLGHAAYAQSLVLAIFMGGMAIGAWWASKRSLSWLNLLRAYAVIELIIGLAAVLFHPIYQSLTTFAYDTGFAALPGPLSVQLFKWGSGALLILPQSILLGMTFPLMSSALMRRLRVGDGAVLGGLYFTNSIGAAFGALFATFVLLPTIGLPGAMRFGAGLNLVVALAAFLLARKPELPLPPEPSVTRDQTGVARVLLAAAFITGATSFVYEIGWVRMLSLVFGSTVHAFELMLAAFIGGLAFGGLWIRKRIDGYAFPIRVGGWVQIFMGLAALLSLVFYDHAFDGVAWYMRALARTPSGYDLYNVATAGISILLMAPAAFFAGMTLPLFTLSLIRSGAGEAAIGRIYAANTIGAIVGVFAAVHLMIPFLGLKLAMIAAAAGDLVLGLVLLRRETRSAQRPDGSYLGALALCGIALVATLLYARFDPAAMAAGVYRTAIARLSPDEKVLFYRDGKTASVSIRANPLGLRSISTNGKVDAAIRVAEDGKPAPDEITMVMAAALPLLHHPNPRTAAVIGFGSGLSTHTMLGDSRLERVDTIEIEPAMIEAAKAFGKYVERAYNDPRSHFHIEDARTYFSANRSKYDIILSEPSNPWVSGIASLFSEEFYDFVPHHLAPGGLLVQWIQLYEINDELVGSVVHALSKNFADYRVYLSYNSDMLIVARADGPVGDLNPEPLLSPTLRPGLSRLNIDTVPDILSHQIGDRRSFNSLFAALSRRTNSDYYPHLSLEAPIARFTSDAATTLTQLSSADLPYREVLVGLAPPSSKEIVKDNTSFSYSDAVHFVSDVATMLRKGGALEAAGNNAEAIAYLRYAVGECQVGKDTEQAMENLVLVAGRTLPLLPLEERKGVWIDPEWIHCNTQPPVVRLLLDTIAALAVRDGATVKQKASELLANKAEVRSVIVRDWLLRAAMLGAVDAKDYPGVLKLQELYGSDPDVKRNVPYRYWTINRSQELQGMQPAKPHSETE</sequence>
<dbReference type="PANTHER" id="PTHR11558">
    <property type="entry name" value="SPERMIDINE/SPERMINE SYNTHASE"/>
    <property type="match status" value="1"/>
</dbReference>
<name>A0A4R6ZAH6_9GAMM</name>
<evidence type="ECO:0000313" key="9">
    <source>
        <dbReference type="Proteomes" id="UP000295293"/>
    </source>
</evidence>
<organism evidence="8 9">
    <name type="scientific">Tahibacter aquaticus</name>
    <dbReference type="NCBI Taxonomy" id="520092"/>
    <lineage>
        <taxon>Bacteria</taxon>
        <taxon>Pseudomonadati</taxon>
        <taxon>Pseudomonadota</taxon>
        <taxon>Gammaproteobacteria</taxon>
        <taxon>Lysobacterales</taxon>
        <taxon>Rhodanobacteraceae</taxon>
        <taxon>Tahibacter</taxon>
    </lineage>
</organism>
<feature type="transmembrane region" description="Helical" evidence="6">
    <location>
        <begin position="79"/>
        <end position="101"/>
    </location>
</feature>
<comment type="caution">
    <text evidence="5">Lacks conserved residue(s) required for the propagation of feature annotation.</text>
</comment>
<feature type="transmembrane region" description="Helical" evidence="6">
    <location>
        <begin position="121"/>
        <end position="144"/>
    </location>
</feature>
<evidence type="ECO:0000256" key="5">
    <source>
        <dbReference type="PROSITE-ProRule" id="PRU00354"/>
    </source>
</evidence>
<feature type="transmembrane region" description="Helical" evidence="6">
    <location>
        <begin position="231"/>
        <end position="253"/>
    </location>
</feature>
<dbReference type="EMBL" id="SNZH01000001">
    <property type="protein sequence ID" value="TDR48699.1"/>
    <property type="molecule type" value="Genomic_DNA"/>
</dbReference>
<dbReference type="Pfam" id="PF01564">
    <property type="entry name" value="Spermine_synth"/>
    <property type="match status" value="1"/>
</dbReference>
<keyword evidence="4 5" id="KW-0620">Polyamine biosynthesis</keyword>
<feature type="transmembrane region" description="Helical" evidence="6">
    <location>
        <begin position="411"/>
        <end position="429"/>
    </location>
</feature>
<comment type="caution">
    <text evidence="8">The sequence shown here is derived from an EMBL/GenBank/DDBJ whole genome shotgun (WGS) entry which is preliminary data.</text>
</comment>
<dbReference type="GO" id="GO:0005829">
    <property type="term" value="C:cytosol"/>
    <property type="evidence" value="ECO:0007669"/>
    <property type="project" value="TreeGrafter"/>
</dbReference>
<evidence type="ECO:0000259" key="7">
    <source>
        <dbReference type="PROSITE" id="PS51006"/>
    </source>
</evidence>
<evidence type="ECO:0000256" key="2">
    <source>
        <dbReference type="ARBA" id="ARBA00022679"/>
    </source>
</evidence>
<dbReference type="PROSITE" id="PS51006">
    <property type="entry name" value="PABS_2"/>
    <property type="match status" value="1"/>
</dbReference>
<dbReference type="InterPro" id="IPR001045">
    <property type="entry name" value="Spermi_synthase"/>
</dbReference>
<keyword evidence="2 5" id="KW-0808">Transferase</keyword>
<keyword evidence="6" id="KW-0812">Transmembrane</keyword>
<dbReference type="GO" id="GO:0008295">
    <property type="term" value="P:spermidine biosynthetic process"/>
    <property type="evidence" value="ECO:0007669"/>
    <property type="project" value="UniProtKB-KW"/>
</dbReference>
<feature type="transmembrane region" description="Helical" evidence="6">
    <location>
        <begin position="385"/>
        <end position="405"/>
    </location>
</feature>
<evidence type="ECO:0000256" key="1">
    <source>
        <dbReference type="ARBA" id="ARBA00007867"/>
    </source>
</evidence>
<comment type="similarity">
    <text evidence="1">Belongs to the spermidine/spermine synthase family.</text>
</comment>
<dbReference type="CDD" id="cd02440">
    <property type="entry name" value="AdoMet_MTases"/>
    <property type="match status" value="1"/>
</dbReference>
<reference evidence="8 9" key="1">
    <citation type="submission" date="2019-03" db="EMBL/GenBank/DDBJ databases">
        <title>Genomic Encyclopedia of Type Strains, Phase IV (KMG-IV): sequencing the most valuable type-strain genomes for metagenomic binning, comparative biology and taxonomic classification.</title>
        <authorList>
            <person name="Goeker M."/>
        </authorList>
    </citation>
    <scope>NUCLEOTIDE SEQUENCE [LARGE SCALE GENOMIC DNA]</scope>
    <source>
        <strain evidence="8 9">DSM 21667</strain>
    </source>
</reference>
<feature type="transmembrane region" description="Helical" evidence="6">
    <location>
        <begin position="341"/>
        <end position="373"/>
    </location>
</feature>
<dbReference type="InterPro" id="IPR029063">
    <property type="entry name" value="SAM-dependent_MTases_sf"/>
</dbReference>
<evidence type="ECO:0000256" key="4">
    <source>
        <dbReference type="ARBA" id="ARBA00023115"/>
    </source>
</evidence>
<dbReference type="PANTHER" id="PTHR11558:SF11">
    <property type="entry name" value="SPERMIDINE SYNTHASE"/>
    <property type="match status" value="1"/>
</dbReference>
<feature type="domain" description="PABS" evidence="7">
    <location>
        <begin position="456"/>
        <end position="716"/>
    </location>
</feature>
<dbReference type="OrthoDB" id="5516475at2"/>
<keyword evidence="3" id="KW-0745">Spermidine biosynthesis</keyword>
<dbReference type="Gene3D" id="3.40.50.150">
    <property type="entry name" value="Vaccinia Virus protein VP39"/>
    <property type="match status" value="1"/>
</dbReference>
<accession>A0A4R6ZAH6</accession>
<evidence type="ECO:0000256" key="6">
    <source>
        <dbReference type="SAM" id="Phobius"/>
    </source>
</evidence>
<evidence type="ECO:0000256" key="3">
    <source>
        <dbReference type="ARBA" id="ARBA00023066"/>
    </source>
</evidence>
<gene>
    <name evidence="8" type="ORF">DFR29_101322</name>
</gene>
<evidence type="ECO:0000313" key="8">
    <source>
        <dbReference type="EMBL" id="TDR48699.1"/>
    </source>
</evidence>
<dbReference type="InterPro" id="IPR030374">
    <property type="entry name" value="PABS"/>
</dbReference>
<proteinExistence type="inferred from homology"/>
<feature type="transmembrane region" description="Helical" evidence="6">
    <location>
        <begin position="45"/>
        <end position="67"/>
    </location>
</feature>
<keyword evidence="6" id="KW-0472">Membrane</keyword>
<dbReference type="GO" id="GO:0004766">
    <property type="term" value="F:spermidine synthase activity"/>
    <property type="evidence" value="ECO:0007669"/>
    <property type="project" value="TreeGrafter"/>
</dbReference>
<feature type="transmembrane region" description="Helical" evidence="6">
    <location>
        <begin position="299"/>
        <end position="321"/>
    </location>
</feature>